<dbReference type="InterPro" id="IPR000515">
    <property type="entry name" value="MetI-like"/>
</dbReference>
<dbReference type="AlphaFoldDB" id="A0A1M6M593"/>
<dbReference type="GO" id="GO:0055085">
    <property type="term" value="P:transmembrane transport"/>
    <property type="evidence" value="ECO:0007669"/>
    <property type="project" value="InterPro"/>
</dbReference>
<keyword evidence="8" id="KW-1185">Reference proteome</keyword>
<evidence type="ECO:0000256" key="3">
    <source>
        <dbReference type="ARBA" id="ARBA00022989"/>
    </source>
</evidence>
<evidence type="ECO:0000256" key="1">
    <source>
        <dbReference type="ARBA" id="ARBA00004651"/>
    </source>
</evidence>
<proteinExistence type="inferred from homology"/>
<dbReference type="CDD" id="cd06261">
    <property type="entry name" value="TM_PBP2"/>
    <property type="match status" value="1"/>
</dbReference>
<dbReference type="GO" id="GO:0005886">
    <property type="term" value="C:plasma membrane"/>
    <property type="evidence" value="ECO:0007669"/>
    <property type="project" value="UniProtKB-SubCell"/>
</dbReference>
<feature type="transmembrane region" description="Helical" evidence="5">
    <location>
        <begin position="97"/>
        <end position="115"/>
    </location>
</feature>
<evidence type="ECO:0000313" key="8">
    <source>
        <dbReference type="Proteomes" id="UP000184510"/>
    </source>
</evidence>
<evidence type="ECO:0000259" key="6">
    <source>
        <dbReference type="PROSITE" id="PS50928"/>
    </source>
</evidence>
<keyword evidence="4 5" id="KW-0472">Membrane</keyword>
<feature type="transmembrane region" description="Helical" evidence="5">
    <location>
        <begin position="493"/>
        <end position="516"/>
    </location>
</feature>
<dbReference type="RefSeq" id="WP_143184179.1">
    <property type="nucleotide sequence ID" value="NZ_FQYR01000004.1"/>
</dbReference>
<dbReference type="PANTHER" id="PTHR30325:SF0">
    <property type="entry name" value="INNER MEMBRANE ABC TRANSPORTER PERMEASE PROTEIN YEJE"/>
    <property type="match status" value="1"/>
</dbReference>
<dbReference type="PROSITE" id="PS50928">
    <property type="entry name" value="ABC_TM1"/>
    <property type="match status" value="1"/>
</dbReference>
<comment type="similarity">
    <text evidence="5">Belongs to the binding-protein-dependent transport system permease family.</text>
</comment>
<dbReference type="EMBL" id="FQYR01000004">
    <property type="protein sequence ID" value="SHJ78641.1"/>
    <property type="molecule type" value="Genomic_DNA"/>
</dbReference>
<comment type="subcellular location">
    <subcellularLocation>
        <location evidence="1 5">Cell membrane</location>
        <topology evidence="1 5">Multi-pass membrane protein</topology>
    </subcellularLocation>
</comment>
<name>A0A1M6M593_9BACT</name>
<feature type="transmembrane region" description="Helical" evidence="5">
    <location>
        <begin position="54"/>
        <end position="76"/>
    </location>
</feature>
<reference evidence="7 8" key="1">
    <citation type="submission" date="2016-11" db="EMBL/GenBank/DDBJ databases">
        <authorList>
            <person name="Jaros S."/>
            <person name="Januszkiewicz K."/>
            <person name="Wedrychowicz H."/>
        </authorList>
    </citation>
    <scope>NUCLEOTIDE SEQUENCE [LARGE SCALE GENOMIC DNA]</scope>
    <source>
        <strain evidence="7 8">DSM 18772</strain>
    </source>
</reference>
<keyword evidence="3 5" id="KW-1133">Transmembrane helix</keyword>
<feature type="transmembrane region" description="Helical" evidence="5">
    <location>
        <begin position="361"/>
        <end position="381"/>
    </location>
</feature>
<evidence type="ECO:0000313" key="7">
    <source>
        <dbReference type="EMBL" id="SHJ78641.1"/>
    </source>
</evidence>
<keyword evidence="5" id="KW-0813">Transport</keyword>
<keyword evidence="2 5" id="KW-0812">Transmembrane</keyword>
<dbReference type="PANTHER" id="PTHR30325">
    <property type="entry name" value="MEMBRANE COMPONENT OF ABC TRANSPORTER"/>
    <property type="match status" value="1"/>
</dbReference>
<dbReference type="InterPro" id="IPR035906">
    <property type="entry name" value="MetI-like_sf"/>
</dbReference>
<feature type="transmembrane region" description="Helical" evidence="5">
    <location>
        <begin position="331"/>
        <end position="354"/>
    </location>
</feature>
<feature type="transmembrane region" description="Helical" evidence="5">
    <location>
        <begin position="387"/>
        <end position="407"/>
    </location>
</feature>
<dbReference type="Proteomes" id="UP000184510">
    <property type="component" value="Unassembled WGS sequence"/>
</dbReference>
<dbReference type="InParanoid" id="A0A1M6M593"/>
<feature type="domain" description="ABC transmembrane type-1" evidence="6">
    <location>
        <begin position="326"/>
        <end position="512"/>
    </location>
</feature>
<feature type="transmembrane region" description="Helical" evidence="5">
    <location>
        <begin position="442"/>
        <end position="464"/>
    </location>
</feature>
<gene>
    <name evidence="7" type="ORF">SAMN02745181_2609</name>
</gene>
<dbReference type="Pfam" id="PF00528">
    <property type="entry name" value="BPD_transp_1"/>
    <property type="match status" value="1"/>
</dbReference>
<dbReference type="SUPFAM" id="SSF161098">
    <property type="entry name" value="MetI-like"/>
    <property type="match status" value="1"/>
</dbReference>
<sequence length="529" mass="58757">MRKIAWFLIIISVLSAIAEPLGLKLPTVSWAFNTCYNTDFLMATFGEGESAYKFAWFGYLVSLVGIAVAVFLLIEFPKGKELLPTTKRRIQRFKDNTRGMVSLVIIAVMVFLASLDQLVVGKKALYVSYQGQTYCPAFMRTVLYGKDLGVTGDMAGAEVNYRKLKKRFEEEGSGTVIMPLIPYDPTQDTAKVPAKKLKTNEGKLLDEKGNPLDGRAATLYDDDSERQKLIYEYREGVRQGRVEGRDEKGGRIYEAYYDKGELVEGSQRFSGEGMTMEEYLSSGDNTLYKVFFHAAPPMPSSGHLLGTTGKGSDLAAYLYGGLQVNIRAALIYIPAIYLIGITFGLLMGFFGGWFDLIFQRIIEIFSTIPFLFVVIIFSSLVPSNNRGLMMILLILVAFGWMSMTYLMRTAALREKARDYVAAARVSGASTNRIIFSHILPNTVAILVTLVPFSVSGIIMSLTALDYLGFGLPPEYATWGTLLKEGLNSFSKPWLVTSAFTVLVSTLILVTFVGEAVRDAFDPKKFTTYK</sequence>
<evidence type="ECO:0000256" key="2">
    <source>
        <dbReference type="ARBA" id="ARBA00022692"/>
    </source>
</evidence>
<evidence type="ECO:0000256" key="4">
    <source>
        <dbReference type="ARBA" id="ARBA00023136"/>
    </source>
</evidence>
<protein>
    <submittedName>
        <fullName evidence="7">Microcin C transport system permease protein</fullName>
    </submittedName>
</protein>
<dbReference type="STRING" id="1123071.SAMN02745181_2609"/>
<dbReference type="GO" id="GO:0042884">
    <property type="term" value="P:microcin transport"/>
    <property type="evidence" value="ECO:0007669"/>
    <property type="project" value="TreeGrafter"/>
</dbReference>
<dbReference type="OrthoDB" id="9797472at2"/>
<dbReference type="Gene3D" id="1.10.3720.10">
    <property type="entry name" value="MetI-like"/>
    <property type="match status" value="1"/>
</dbReference>
<evidence type="ECO:0000256" key="5">
    <source>
        <dbReference type="RuleBase" id="RU363032"/>
    </source>
</evidence>
<organism evidence="7 8">
    <name type="scientific">Rubritalea squalenifaciens DSM 18772</name>
    <dbReference type="NCBI Taxonomy" id="1123071"/>
    <lineage>
        <taxon>Bacteria</taxon>
        <taxon>Pseudomonadati</taxon>
        <taxon>Verrucomicrobiota</taxon>
        <taxon>Verrucomicrobiia</taxon>
        <taxon>Verrucomicrobiales</taxon>
        <taxon>Rubritaleaceae</taxon>
        <taxon>Rubritalea</taxon>
    </lineage>
</organism>
<accession>A0A1M6M593</accession>